<dbReference type="PROSITE" id="PS50125">
    <property type="entry name" value="GUANYLATE_CYCLASE_2"/>
    <property type="match status" value="1"/>
</dbReference>
<evidence type="ECO:0000259" key="1">
    <source>
        <dbReference type="PROSITE" id="PS50125"/>
    </source>
</evidence>
<dbReference type="OrthoDB" id="4565346at2"/>
<dbReference type="Proteomes" id="UP000034832">
    <property type="component" value="Unassembled WGS sequence"/>
</dbReference>
<dbReference type="InterPro" id="IPR029787">
    <property type="entry name" value="Nucleotide_cyclase"/>
</dbReference>
<dbReference type="GO" id="GO:0006171">
    <property type="term" value="P:cAMP biosynthetic process"/>
    <property type="evidence" value="ECO:0007669"/>
    <property type="project" value="TreeGrafter"/>
</dbReference>
<dbReference type="STRING" id="211460.YH63_16725"/>
<dbReference type="InterPro" id="IPR050697">
    <property type="entry name" value="Adenylyl/Guanylyl_Cyclase_3/4"/>
</dbReference>
<dbReference type="CDD" id="cd07302">
    <property type="entry name" value="CHD"/>
    <property type="match status" value="1"/>
</dbReference>
<feature type="domain" description="Guanylate cyclase" evidence="1">
    <location>
        <begin position="209"/>
        <end position="344"/>
    </location>
</feature>
<dbReference type="Gene3D" id="3.30.70.1230">
    <property type="entry name" value="Nucleotide cyclase"/>
    <property type="match status" value="1"/>
</dbReference>
<proteinExistence type="predicted"/>
<protein>
    <submittedName>
        <fullName evidence="2">Adenylate/guanylate cyclase domain-containing protein</fullName>
    </submittedName>
</protein>
<dbReference type="SMART" id="SM00044">
    <property type="entry name" value="CYCc"/>
    <property type="match status" value="1"/>
</dbReference>
<dbReference type="EMBL" id="LBIA02000001">
    <property type="protein sequence ID" value="TKT70307.1"/>
    <property type="molecule type" value="Genomic_DNA"/>
</dbReference>
<comment type="caution">
    <text evidence="2">The sequence shown here is derived from an EMBL/GenBank/DDBJ whole genome shotgun (WGS) entry which is preliminary data.</text>
</comment>
<organism evidence="2 3">
    <name type="scientific">Afipia massiliensis</name>
    <dbReference type="NCBI Taxonomy" id="211460"/>
    <lineage>
        <taxon>Bacteria</taxon>
        <taxon>Pseudomonadati</taxon>
        <taxon>Pseudomonadota</taxon>
        <taxon>Alphaproteobacteria</taxon>
        <taxon>Hyphomicrobiales</taxon>
        <taxon>Nitrobacteraceae</taxon>
        <taxon>Afipia</taxon>
    </lineage>
</organism>
<gene>
    <name evidence="2" type="ORF">YH63_002150</name>
</gene>
<dbReference type="GO" id="GO:0035556">
    <property type="term" value="P:intracellular signal transduction"/>
    <property type="evidence" value="ECO:0007669"/>
    <property type="project" value="InterPro"/>
</dbReference>
<accession>A0A4U6BJN3</accession>
<dbReference type="AlphaFoldDB" id="A0A4U6BJN3"/>
<evidence type="ECO:0000313" key="3">
    <source>
        <dbReference type="Proteomes" id="UP000034832"/>
    </source>
</evidence>
<evidence type="ECO:0000313" key="2">
    <source>
        <dbReference type="EMBL" id="TKT70307.1"/>
    </source>
</evidence>
<dbReference type="PANTHER" id="PTHR43081">
    <property type="entry name" value="ADENYLATE CYCLASE, TERMINAL-DIFFERENTIATION SPECIFIC-RELATED"/>
    <property type="match status" value="1"/>
</dbReference>
<name>A0A4U6BJN3_9BRAD</name>
<dbReference type="PANTHER" id="PTHR43081:SF11">
    <property type="entry name" value="BLR2264 PROTEIN"/>
    <property type="match status" value="1"/>
</dbReference>
<dbReference type="GO" id="GO:0004016">
    <property type="term" value="F:adenylate cyclase activity"/>
    <property type="evidence" value="ECO:0007669"/>
    <property type="project" value="UniProtKB-ARBA"/>
</dbReference>
<keyword evidence="3" id="KW-1185">Reference proteome</keyword>
<dbReference type="RefSeq" id="WP_046829030.1">
    <property type="nucleotide sequence ID" value="NZ_LBIA02000001.1"/>
</dbReference>
<sequence length="408" mass="44163">MQAVNLQGVTDWLISGAQSARRVDEFVIETCQRMIDGGLPLSRVGVFVTTLHPNMVGRNFIWRRGSGVTMGSMAYGSEESDDYLSSPLATVFEQGLEVRRRLLDEKVGNSPFLAEMRASGATDYIALPLHMSDGEIHASSWMTQHAEGFSDAQIDGLRSLMPSLTRMIEIWLLRRTAAGLLDNYVGARAGARILAGQIRRGHTESMHAAIWLSDLRGFTPLSDRLSSEAVVDVLNTYFDCQVPAILDNGGEVLKFMGDGLLAVFPITDKEGDTATVCRRVLEAARACRASVAAMSYAYERETLDNFRFGLALHVGKVLYGNIGGGDRLDFTCIGPAVNLAARIEKITGRLNRTVLASTEFASHVDAGWTDLGLFSVAGFSAAERVYGLADETPATNGARQPQSSASAS</sequence>
<dbReference type="InterPro" id="IPR001054">
    <property type="entry name" value="A/G_cyclase"/>
</dbReference>
<reference evidence="2" key="1">
    <citation type="submission" date="2019-04" db="EMBL/GenBank/DDBJ databases">
        <title>Whole genome sequencing of cave bacteria.</title>
        <authorList>
            <person name="Gan H.M."/>
            <person name="Barton H."/>
            <person name="Savka M.A."/>
        </authorList>
    </citation>
    <scope>NUCLEOTIDE SEQUENCE [LARGE SCALE GENOMIC DNA]</scope>
    <source>
        <strain evidence="2">LC387</strain>
    </source>
</reference>
<dbReference type="Pfam" id="PF00211">
    <property type="entry name" value="Guanylate_cyc"/>
    <property type="match status" value="1"/>
</dbReference>
<dbReference type="SUPFAM" id="SSF55073">
    <property type="entry name" value="Nucleotide cyclase"/>
    <property type="match status" value="1"/>
</dbReference>